<dbReference type="InterPro" id="IPR007197">
    <property type="entry name" value="rSAM"/>
</dbReference>
<keyword evidence="10" id="KW-0963">Cytoplasm</keyword>
<comment type="catalytic activity">
    <reaction evidence="10">
        <text>glycyl-[formate C-acetyltransferase] + reduced [flavodoxin] + S-adenosyl-L-methionine = glycin-2-yl radical-[formate C-acetyltransferase] + semiquinone [flavodoxin] + 5'-deoxyadenosine + L-methionine + H(+)</text>
        <dbReference type="Rhea" id="RHEA:19225"/>
        <dbReference type="Rhea" id="RHEA-COMP:10622"/>
        <dbReference type="Rhea" id="RHEA-COMP:12190"/>
        <dbReference type="Rhea" id="RHEA-COMP:12191"/>
        <dbReference type="Rhea" id="RHEA-COMP:14480"/>
        <dbReference type="ChEBI" id="CHEBI:15378"/>
        <dbReference type="ChEBI" id="CHEBI:17319"/>
        <dbReference type="ChEBI" id="CHEBI:29947"/>
        <dbReference type="ChEBI" id="CHEBI:32722"/>
        <dbReference type="ChEBI" id="CHEBI:57618"/>
        <dbReference type="ChEBI" id="CHEBI:57844"/>
        <dbReference type="ChEBI" id="CHEBI:59789"/>
        <dbReference type="ChEBI" id="CHEBI:140311"/>
        <dbReference type="EC" id="1.97.1.4"/>
    </reaction>
</comment>
<evidence type="ECO:0000256" key="3">
    <source>
        <dbReference type="ARBA" id="ARBA00021356"/>
    </source>
</evidence>
<evidence type="ECO:0000256" key="1">
    <source>
        <dbReference type="ARBA" id="ARBA00003141"/>
    </source>
</evidence>
<reference evidence="12" key="2">
    <citation type="journal article" date="2021" name="PeerJ">
        <title>Extensive microbial diversity within the chicken gut microbiome revealed by metagenomics and culture.</title>
        <authorList>
            <person name="Gilroy R."/>
            <person name="Ravi A."/>
            <person name="Getino M."/>
            <person name="Pursley I."/>
            <person name="Horton D.L."/>
            <person name="Alikhan N.F."/>
            <person name="Baker D."/>
            <person name="Gharbi K."/>
            <person name="Hall N."/>
            <person name="Watson M."/>
            <person name="Adriaenssens E.M."/>
            <person name="Foster-Nyarko E."/>
            <person name="Jarju S."/>
            <person name="Secka A."/>
            <person name="Antonio M."/>
            <person name="Oren A."/>
            <person name="Chaudhuri R.R."/>
            <person name="La Ragione R."/>
            <person name="Hildebrand F."/>
            <person name="Pallen M.J."/>
        </authorList>
    </citation>
    <scope>NUCLEOTIDE SEQUENCE</scope>
    <source>
        <strain evidence="12">CHK195-15760</strain>
    </source>
</reference>
<dbReference type="GO" id="GO:0016829">
    <property type="term" value="F:lyase activity"/>
    <property type="evidence" value="ECO:0007669"/>
    <property type="project" value="UniProtKB-KW"/>
</dbReference>
<comment type="caution">
    <text evidence="12">The sequence shown here is derived from an EMBL/GenBank/DDBJ whole genome shotgun (WGS) entry which is preliminary data.</text>
</comment>
<dbReference type="InterPro" id="IPR012839">
    <property type="entry name" value="Organic_radical_activase"/>
</dbReference>
<reference evidence="12" key="1">
    <citation type="submission" date="2020-10" db="EMBL/GenBank/DDBJ databases">
        <authorList>
            <person name="Gilroy R."/>
        </authorList>
    </citation>
    <scope>NUCLEOTIDE SEQUENCE</scope>
    <source>
        <strain evidence="12">CHK195-15760</strain>
    </source>
</reference>
<evidence type="ECO:0000256" key="6">
    <source>
        <dbReference type="ARBA" id="ARBA00022723"/>
    </source>
</evidence>
<evidence type="ECO:0000313" key="12">
    <source>
        <dbReference type="EMBL" id="HIU51284.1"/>
    </source>
</evidence>
<evidence type="ECO:0000256" key="10">
    <source>
        <dbReference type="RuleBase" id="RU362053"/>
    </source>
</evidence>
<dbReference type="SUPFAM" id="SSF102114">
    <property type="entry name" value="Radical SAM enzymes"/>
    <property type="match status" value="1"/>
</dbReference>
<dbReference type="NCBIfam" id="TIGR02493">
    <property type="entry name" value="PFLA"/>
    <property type="match status" value="1"/>
</dbReference>
<organism evidence="12 13">
    <name type="scientific">Candidatus Merdicola faecigallinarum</name>
    <dbReference type="NCBI Taxonomy" id="2840862"/>
    <lineage>
        <taxon>Bacteria</taxon>
        <taxon>Bacillati</taxon>
        <taxon>Bacillota</taxon>
        <taxon>Clostridia</taxon>
        <taxon>Candidatus Merdicola</taxon>
    </lineage>
</organism>
<keyword evidence="9 10" id="KW-0411">Iron-sulfur</keyword>
<dbReference type="AlphaFoldDB" id="A0A9D1M062"/>
<comment type="similarity">
    <text evidence="2 10">Belongs to the organic radical-activating enzymes family.</text>
</comment>
<dbReference type="Gene3D" id="3.20.20.70">
    <property type="entry name" value="Aldolase class I"/>
    <property type="match status" value="1"/>
</dbReference>
<evidence type="ECO:0000256" key="8">
    <source>
        <dbReference type="ARBA" id="ARBA00023004"/>
    </source>
</evidence>
<dbReference type="GO" id="GO:0051539">
    <property type="term" value="F:4 iron, 4 sulfur cluster binding"/>
    <property type="evidence" value="ECO:0007669"/>
    <property type="project" value="UniProtKB-UniRule"/>
</dbReference>
<keyword evidence="6 10" id="KW-0479">Metal-binding</keyword>
<feature type="domain" description="Radical SAM core" evidence="11">
    <location>
        <begin position="21"/>
        <end position="244"/>
    </location>
</feature>
<keyword evidence="4 10" id="KW-0004">4Fe-4S</keyword>
<gene>
    <name evidence="12" type="primary">pflA</name>
    <name evidence="12" type="ORF">IAB70_01455</name>
</gene>
<dbReference type="EC" id="1.97.1.4" evidence="10"/>
<keyword evidence="12" id="KW-0670">Pyruvate</keyword>
<keyword evidence="5 10" id="KW-0949">S-adenosyl-L-methionine</keyword>
<evidence type="ECO:0000256" key="9">
    <source>
        <dbReference type="ARBA" id="ARBA00023014"/>
    </source>
</evidence>
<evidence type="ECO:0000256" key="2">
    <source>
        <dbReference type="ARBA" id="ARBA00009777"/>
    </source>
</evidence>
<evidence type="ECO:0000256" key="7">
    <source>
        <dbReference type="ARBA" id="ARBA00023002"/>
    </source>
</evidence>
<dbReference type="SFLD" id="SFLDG01066">
    <property type="entry name" value="organic_radical-activating_enz"/>
    <property type="match status" value="1"/>
</dbReference>
<dbReference type="SFLD" id="SFLDS00029">
    <property type="entry name" value="Radical_SAM"/>
    <property type="match status" value="1"/>
</dbReference>
<dbReference type="PROSITE" id="PS51918">
    <property type="entry name" value="RADICAL_SAM"/>
    <property type="match status" value="1"/>
</dbReference>
<name>A0A9D1M062_9FIRM</name>
<keyword evidence="8 10" id="KW-0408">Iron</keyword>
<dbReference type="InterPro" id="IPR012838">
    <property type="entry name" value="PFL1_activating"/>
</dbReference>
<dbReference type="InterPro" id="IPR013785">
    <property type="entry name" value="Aldolase_TIM"/>
</dbReference>
<evidence type="ECO:0000256" key="5">
    <source>
        <dbReference type="ARBA" id="ARBA00022691"/>
    </source>
</evidence>
<dbReference type="Proteomes" id="UP000824093">
    <property type="component" value="Unassembled WGS sequence"/>
</dbReference>
<dbReference type="EMBL" id="DVNH01000014">
    <property type="protein sequence ID" value="HIU51284.1"/>
    <property type="molecule type" value="Genomic_DNA"/>
</dbReference>
<dbReference type="GO" id="GO:0043365">
    <property type="term" value="F:[formate-C-acetyltransferase]-activating enzyme activity"/>
    <property type="evidence" value="ECO:0007669"/>
    <property type="project" value="UniProtKB-UniRule"/>
</dbReference>
<dbReference type="GO" id="GO:0046872">
    <property type="term" value="F:metal ion binding"/>
    <property type="evidence" value="ECO:0007669"/>
    <property type="project" value="UniProtKB-UniRule"/>
</dbReference>
<dbReference type="InterPro" id="IPR034457">
    <property type="entry name" value="Organic_radical-activating"/>
</dbReference>
<protein>
    <recommendedName>
        <fullName evidence="3 10">Pyruvate formate-lyase-activating enzyme</fullName>
        <ecNumber evidence="10">1.97.1.4</ecNumber>
    </recommendedName>
</protein>
<dbReference type="CDD" id="cd01335">
    <property type="entry name" value="Radical_SAM"/>
    <property type="match status" value="1"/>
</dbReference>
<dbReference type="PANTHER" id="PTHR30352">
    <property type="entry name" value="PYRUVATE FORMATE-LYASE-ACTIVATING ENZYME"/>
    <property type="match status" value="1"/>
</dbReference>
<dbReference type="PIRSF" id="PIRSF000371">
    <property type="entry name" value="PFL_act_enz"/>
    <property type="match status" value="1"/>
</dbReference>
<dbReference type="PANTHER" id="PTHR30352:SF5">
    <property type="entry name" value="PYRUVATE FORMATE-LYASE 1-ACTIVATING ENZYME"/>
    <property type="match status" value="1"/>
</dbReference>
<comment type="cofactor">
    <cofactor evidence="10">
        <name>[4Fe-4S] cluster</name>
        <dbReference type="ChEBI" id="CHEBI:49883"/>
    </cofactor>
    <text evidence="10">Binds 1 [4Fe-4S] cluster. The cluster is coordinated with 3 cysteines and an exchangeable S-adenosyl-L-methionine.</text>
</comment>
<sequence>MQNIDPSEQARIHSFETLGAVDGPGIRVVIFMQGCHLQCKYCQNRDTWDVKKGEVYTVEEIIERVERYKNYMIPSGGGVTISGGEPLLQTTFLINLFQELKRRGIHTAIDTSGMVEITDKIAQLIELTDLFLLDIKSMNDEICKDLVGRSNQKELEFARYLSDHNKEIWIRQVLVPGYTDKEEDLLKLKEFISTLKTVKKVEILGYHDMGKFKWEKLKQEYPLEGIRTAKIEDIKRAKEILGIKNKS</sequence>
<evidence type="ECO:0000259" key="11">
    <source>
        <dbReference type="PROSITE" id="PS51918"/>
    </source>
</evidence>
<comment type="function">
    <text evidence="1 10">Activation of pyruvate formate-lyase under anaerobic conditions by generation of an organic free radical, using S-adenosylmethionine and reduced flavodoxin as cosubstrates to produce 5'-deoxy-adenosine.</text>
</comment>
<dbReference type="InterPro" id="IPR058240">
    <property type="entry name" value="rSAM_sf"/>
</dbReference>
<evidence type="ECO:0000256" key="4">
    <source>
        <dbReference type="ARBA" id="ARBA00022485"/>
    </source>
</evidence>
<keyword evidence="7 10" id="KW-0560">Oxidoreductase</keyword>
<dbReference type="PROSITE" id="PS01087">
    <property type="entry name" value="RADICAL_ACTIVATING"/>
    <property type="match status" value="1"/>
</dbReference>
<dbReference type="Pfam" id="PF04055">
    <property type="entry name" value="Radical_SAM"/>
    <property type="match status" value="1"/>
</dbReference>
<evidence type="ECO:0000313" key="13">
    <source>
        <dbReference type="Proteomes" id="UP000824093"/>
    </source>
</evidence>
<keyword evidence="12" id="KW-0456">Lyase</keyword>
<dbReference type="GO" id="GO:0005737">
    <property type="term" value="C:cytoplasm"/>
    <property type="evidence" value="ECO:0007669"/>
    <property type="project" value="UniProtKB-SubCell"/>
</dbReference>
<dbReference type="InterPro" id="IPR001989">
    <property type="entry name" value="Radical_activat_CS"/>
</dbReference>
<accession>A0A9D1M062</accession>
<comment type="subcellular location">
    <subcellularLocation>
        <location evidence="10">Cytoplasm</location>
    </subcellularLocation>
</comment>
<proteinExistence type="inferred from homology"/>